<proteinExistence type="predicted"/>
<dbReference type="Proteomes" id="UP000735874">
    <property type="component" value="Unassembled WGS sequence"/>
</dbReference>
<dbReference type="EMBL" id="RCMI01000997">
    <property type="protein sequence ID" value="KAG2892574.1"/>
    <property type="molecule type" value="Genomic_DNA"/>
</dbReference>
<evidence type="ECO:0000313" key="3">
    <source>
        <dbReference type="EMBL" id="KAG2904841.1"/>
    </source>
</evidence>
<dbReference type="VEuPathDB" id="FungiDB:PC110_g11238"/>
<dbReference type="EMBL" id="RCMG01000972">
    <property type="protein sequence ID" value="KAG2840401.1"/>
    <property type="molecule type" value="Genomic_DNA"/>
</dbReference>
<reference evidence="5" key="2">
    <citation type="submission" date="2018-05" db="EMBL/GenBank/DDBJ databases">
        <title>Effector identification in a new, highly contiguous assembly of the strawberry crown rot pathogen Phytophthora cactorum.</title>
        <authorList>
            <person name="Armitage A.D."/>
            <person name="Nellist C.F."/>
            <person name="Bates H."/>
            <person name="Vickerstaff R.J."/>
            <person name="Harrison R.J."/>
        </authorList>
    </citation>
    <scope>NUCLEOTIDE SEQUENCE</scope>
    <source>
        <strain evidence="1">15-7</strain>
        <strain evidence="2">4032</strain>
        <strain evidence="3">4040</strain>
        <strain evidence="4">P415</strain>
        <strain evidence="5">P421</strain>
    </source>
</reference>
<dbReference type="EMBL" id="RCMK01001008">
    <property type="protein sequence ID" value="KAG2904841.1"/>
    <property type="molecule type" value="Genomic_DNA"/>
</dbReference>
<name>A0A329S6W0_9STRA</name>
<dbReference type="EMBL" id="RCMV01001009">
    <property type="protein sequence ID" value="KAG3211010.1"/>
    <property type="molecule type" value="Genomic_DNA"/>
</dbReference>
<reference evidence="6 7" key="1">
    <citation type="submission" date="2018-01" db="EMBL/GenBank/DDBJ databases">
        <title>Draft genome of the strawberry crown rot pathogen Phytophthora cactorum.</title>
        <authorList>
            <person name="Armitage A.D."/>
            <person name="Lysoe E."/>
            <person name="Nellist C.F."/>
            <person name="Harrison R.J."/>
            <person name="Brurberg M.B."/>
        </authorList>
    </citation>
    <scope>NUCLEOTIDE SEQUENCE [LARGE SCALE GENOMIC DNA]</scope>
    <source>
        <strain evidence="6 7">10300</strain>
    </source>
</reference>
<dbReference type="Proteomes" id="UP000774804">
    <property type="component" value="Unassembled WGS sequence"/>
</dbReference>
<evidence type="ECO:0000313" key="5">
    <source>
        <dbReference type="EMBL" id="KAG3211010.1"/>
    </source>
</evidence>
<evidence type="ECO:0000313" key="7">
    <source>
        <dbReference type="Proteomes" id="UP000251314"/>
    </source>
</evidence>
<dbReference type="Proteomes" id="UP000697107">
    <property type="component" value="Unassembled WGS sequence"/>
</dbReference>
<accession>A0A329S6W0</accession>
<dbReference type="Proteomes" id="UP000251314">
    <property type="component" value="Unassembled WGS sequence"/>
</dbReference>
<dbReference type="EMBL" id="MJFZ01000278">
    <property type="protein sequence ID" value="RAW32415.1"/>
    <property type="molecule type" value="Genomic_DNA"/>
</dbReference>
<keyword evidence="7" id="KW-1185">Reference proteome</keyword>
<evidence type="ECO:0000313" key="4">
    <source>
        <dbReference type="EMBL" id="KAG2986180.1"/>
    </source>
</evidence>
<protein>
    <submittedName>
        <fullName evidence="6">Uncharacterized protein</fullName>
    </submittedName>
</protein>
<dbReference type="Proteomes" id="UP000760860">
    <property type="component" value="Unassembled WGS sequence"/>
</dbReference>
<organism evidence="6 7">
    <name type="scientific">Phytophthora cactorum</name>
    <dbReference type="NCBI Taxonomy" id="29920"/>
    <lineage>
        <taxon>Eukaryota</taxon>
        <taxon>Sar</taxon>
        <taxon>Stramenopiles</taxon>
        <taxon>Oomycota</taxon>
        <taxon>Peronosporomycetes</taxon>
        <taxon>Peronosporales</taxon>
        <taxon>Peronosporaceae</taxon>
        <taxon>Phytophthora</taxon>
    </lineage>
</organism>
<dbReference type="EMBL" id="RCML01000196">
    <property type="protein sequence ID" value="KAG2986180.1"/>
    <property type="molecule type" value="Genomic_DNA"/>
</dbReference>
<dbReference type="OrthoDB" id="10280744at2759"/>
<evidence type="ECO:0000313" key="1">
    <source>
        <dbReference type="EMBL" id="KAG2840401.1"/>
    </source>
</evidence>
<comment type="caution">
    <text evidence="6">The sequence shown here is derived from an EMBL/GenBank/DDBJ whole genome shotgun (WGS) entry which is preliminary data.</text>
</comment>
<dbReference type="AlphaFoldDB" id="A0A329S6W0"/>
<evidence type="ECO:0000313" key="2">
    <source>
        <dbReference type="EMBL" id="KAG2892574.1"/>
    </source>
</evidence>
<dbReference type="Proteomes" id="UP000736787">
    <property type="component" value="Unassembled WGS sequence"/>
</dbReference>
<sequence length="34" mass="3927">MTINAALPDQHLRSFRSETIIALMQNSIVRRLVM</sequence>
<gene>
    <name evidence="6" type="ORF">PC110_g11238</name>
    <name evidence="1" type="ORF">PC113_g19265</name>
    <name evidence="2" type="ORF">PC115_g18768</name>
    <name evidence="3" type="ORF">PC117_g20906</name>
    <name evidence="4" type="ORF">PC118_g7939</name>
    <name evidence="5" type="ORF">PC129_g18002</name>
</gene>
<evidence type="ECO:0000313" key="6">
    <source>
        <dbReference type="EMBL" id="RAW32415.1"/>
    </source>
</evidence>